<feature type="chain" id="PRO_5035228118" description="DUF7925 domain-containing protein" evidence="2">
    <location>
        <begin position="37"/>
        <end position="844"/>
    </location>
</feature>
<feature type="domain" description="DUF7925" evidence="3">
    <location>
        <begin position="253"/>
        <end position="427"/>
    </location>
</feature>
<proteinExistence type="predicted"/>
<feature type="compositionally biased region" description="Polar residues" evidence="1">
    <location>
        <begin position="773"/>
        <end position="794"/>
    </location>
</feature>
<feature type="region of interest" description="Disordered" evidence="1">
    <location>
        <begin position="46"/>
        <end position="65"/>
    </location>
</feature>
<feature type="compositionally biased region" description="Polar residues" evidence="1">
    <location>
        <begin position="655"/>
        <end position="665"/>
    </location>
</feature>
<keyword evidence="2" id="KW-0732">Signal</keyword>
<feature type="compositionally biased region" description="Polar residues" evidence="1">
    <location>
        <begin position="422"/>
        <end position="434"/>
    </location>
</feature>
<accession>A0A8J7JWU6</accession>
<feature type="region of interest" description="Disordered" evidence="1">
    <location>
        <begin position="518"/>
        <end position="539"/>
    </location>
</feature>
<dbReference type="Proteomes" id="UP000620559">
    <property type="component" value="Unassembled WGS sequence"/>
</dbReference>
<dbReference type="EMBL" id="JADEWL010000132">
    <property type="protein sequence ID" value="MBE9216010.1"/>
    <property type="molecule type" value="Genomic_DNA"/>
</dbReference>
<feature type="region of interest" description="Disordered" evidence="1">
    <location>
        <begin position="409"/>
        <end position="443"/>
    </location>
</feature>
<evidence type="ECO:0000256" key="2">
    <source>
        <dbReference type="SAM" id="SignalP"/>
    </source>
</evidence>
<dbReference type="AlphaFoldDB" id="A0A8J7JWU6"/>
<evidence type="ECO:0000256" key="1">
    <source>
        <dbReference type="SAM" id="MobiDB-lite"/>
    </source>
</evidence>
<dbReference type="RefSeq" id="WP_193924347.1">
    <property type="nucleotide sequence ID" value="NZ_JADEWL010000132.1"/>
</dbReference>
<feature type="region of interest" description="Disordered" evidence="1">
    <location>
        <begin position="651"/>
        <end position="670"/>
    </location>
</feature>
<evidence type="ECO:0000313" key="4">
    <source>
        <dbReference type="EMBL" id="MBE9216010.1"/>
    </source>
</evidence>
<feature type="region of interest" description="Disordered" evidence="1">
    <location>
        <begin position="191"/>
        <end position="210"/>
    </location>
</feature>
<feature type="signal peptide" evidence="2">
    <location>
        <begin position="1"/>
        <end position="36"/>
    </location>
</feature>
<sequence>MSQKKNFVKKGQFYRSLVATALIANGAFQFVTPVLAEGSAGGQPIDNTATATYEDPNNPGETINTTSNTVTVTVAEVAGITVTPANTEFQDGGDIGGDTKINVGDKLYYNYTVTNVGNDPTKFRIPDQPTVTGPATLDGAVEISYDGGTTWQDVVQGGTTTNSINPDQSVLVRVPVKVESGAQAGDKITVKLGDTPGNEQNVPRSADGGDVYTVDNPDGTGNGEVDGLPANGVREASASLEAVVDSTLKTYTLAKVLKVRSNHTVAGAAGPSEDTVTYDLSLQVENTDPTGNGISPAPLEGTAIPGLTGDNILVSDAIPVGTKLDGVVVPPGWTAVYTDTAVSTIATKANWQNLNLTNIPANVTRVGFVRTGSIAPGQAVSGFKVTVKVDTTADTSVIVANIAQLFGESPTGKDVYDESGDNDPSNYNPQTQLFPGTTTPGELPPDDLPDGEINDGSIVPTDTNGNGIPEEAETLGVDTQNNNTGTGAGGEVNVFTISQLGDTSLLNGPKDAPDAVAENDNNKDFTNKSSLVPAGTKPGTAIDPDGVSFTNTVLNTGNAAADIVLQPIAPNTATDLPNGTVVTITYDSQLASYTYNNGTFTIQAGQTPVKIPQVAANATDNYGVEVNLPPGTKLSTDTDVQRGYPVPIKAFVDNDGNNTPDNDSNGKPAENITIDRVYTGYLQMVKETRILKATGPNVAPGDETFSTTAKKPAPGNILEYRITYKNISEPQSGTGNIILNASDIKITEDGTDDKLGNNWAKDNDNNGEIDTSNITGSAKDSGNANIQFTPNGDQTGTTPTTDVTKYVVTVSKDVAPQEMRTFIFQRQINGTGLTGNPPAPPAQP</sequence>
<organism evidence="4 5">
    <name type="scientific">Plectonema cf. radiosum LEGE 06105</name>
    <dbReference type="NCBI Taxonomy" id="945769"/>
    <lineage>
        <taxon>Bacteria</taxon>
        <taxon>Bacillati</taxon>
        <taxon>Cyanobacteriota</taxon>
        <taxon>Cyanophyceae</taxon>
        <taxon>Oscillatoriophycideae</taxon>
        <taxon>Oscillatoriales</taxon>
        <taxon>Microcoleaceae</taxon>
        <taxon>Plectonema</taxon>
    </lineage>
</organism>
<reference evidence="4" key="1">
    <citation type="submission" date="2020-10" db="EMBL/GenBank/DDBJ databases">
        <authorList>
            <person name="Castelo-Branco R."/>
            <person name="Eusebio N."/>
            <person name="Adriana R."/>
            <person name="Vieira A."/>
            <person name="Brugerolle De Fraissinette N."/>
            <person name="Rezende De Castro R."/>
            <person name="Schneider M.P."/>
            <person name="Vasconcelos V."/>
            <person name="Leao P.N."/>
        </authorList>
    </citation>
    <scope>NUCLEOTIDE SEQUENCE</scope>
    <source>
        <strain evidence="4">LEGE 06105</strain>
    </source>
</reference>
<evidence type="ECO:0000313" key="5">
    <source>
        <dbReference type="Proteomes" id="UP000620559"/>
    </source>
</evidence>
<gene>
    <name evidence="4" type="ORF">IQ247_25670</name>
</gene>
<protein>
    <recommendedName>
        <fullName evidence="3">DUF7925 domain-containing protein</fullName>
    </recommendedName>
</protein>
<name>A0A8J7JWU6_9CYAN</name>
<dbReference type="Pfam" id="PF25546">
    <property type="entry name" value="DUF7925"/>
    <property type="match status" value="1"/>
</dbReference>
<comment type="caution">
    <text evidence="4">The sequence shown here is derived from an EMBL/GenBank/DDBJ whole genome shotgun (WGS) entry which is preliminary data.</text>
</comment>
<feature type="region of interest" description="Disordered" evidence="1">
    <location>
        <begin position="773"/>
        <end position="800"/>
    </location>
</feature>
<keyword evidence="5" id="KW-1185">Reference proteome</keyword>
<evidence type="ECO:0000259" key="3">
    <source>
        <dbReference type="Pfam" id="PF25546"/>
    </source>
</evidence>
<dbReference type="InterPro" id="IPR057685">
    <property type="entry name" value="DUF7925"/>
</dbReference>